<keyword evidence="7" id="KW-1185">Reference proteome</keyword>
<keyword evidence="3" id="KW-0238">DNA-binding</keyword>
<reference evidence="6 7" key="1">
    <citation type="submission" date="2020-08" db="EMBL/GenBank/DDBJ databases">
        <title>Genomic Encyclopedia of Type Strains, Phase IV (KMG-IV): sequencing the most valuable type-strain genomes for metagenomic binning, comparative biology and taxonomic classification.</title>
        <authorList>
            <person name="Goeker M."/>
        </authorList>
    </citation>
    <scope>NUCLEOTIDE SEQUENCE [LARGE SCALE GENOMIC DNA]</scope>
    <source>
        <strain evidence="6 7">DSM 102235</strain>
    </source>
</reference>
<dbReference type="InterPro" id="IPR050176">
    <property type="entry name" value="LTTR"/>
</dbReference>
<keyword evidence="2" id="KW-0805">Transcription regulation</keyword>
<dbReference type="RefSeq" id="WP_183963075.1">
    <property type="nucleotide sequence ID" value="NZ_BAABBZ010000014.1"/>
</dbReference>
<proteinExistence type="inferred from homology"/>
<evidence type="ECO:0000256" key="4">
    <source>
        <dbReference type="ARBA" id="ARBA00023163"/>
    </source>
</evidence>
<sequence>MYDPAQLAALEAVLRLGAFDGAAAELAITPSAVSQRIRALEDRVGAPLVLRQSPARATPTGARLCRHARELALLDAALAQDLGRVAEARVRIALNADSLDTWAIPALAETDFLFDIVIEDETAAHHILREGEVCAAITTRAAPLQGCDVLPLGVTRYIATCAPGFAKRYFPDAVTAATLGKAPMLDFSGKDRLQRGWLADVFPDAPAPPVHILPSTHGFVTASVAGLGWGLNPLPLVEDHIANGTLIALSDSPRDVALYWQVSSHLGPALRPLTKALQRAARNALLSIPQ</sequence>
<dbReference type="Gene3D" id="3.40.190.290">
    <property type="match status" value="1"/>
</dbReference>
<dbReference type="SUPFAM" id="SSF46785">
    <property type="entry name" value="Winged helix' DNA-binding domain"/>
    <property type="match status" value="1"/>
</dbReference>
<feature type="domain" description="HTH lysR-type" evidence="5">
    <location>
        <begin position="1"/>
        <end position="60"/>
    </location>
</feature>
<accession>A0A7W6DSM2</accession>
<evidence type="ECO:0000313" key="7">
    <source>
        <dbReference type="Proteomes" id="UP000541426"/>
    </source>
</evidence>
<dbReference type="NCBIfam" id="NF002964">
    <property type="entry name" value="PRK03635.1"/>
    <property type="match status" value="1"/>
</dbReference>
<dbReference type="InterPro" id="IPR000847">
    <property type="entry name" value="LysR_HTH_N"/>
</dbReference>
<comment type="caution">
    <text evidence="6">The sequence shown here is derived from an EMBL/GenBank/DDBJ whole genome shotgun (WGS) entry which is preliminary data.</text>
</comment>
<evidence type="ECO:0000256" key="1">
    <source>
        <dbReference type="ARBA" id="ARBA00009437"/>
    </source>
</evidence>
<evidence type="ECO:0000259" key="5">
    <source>
        <dbReference type="PROSITE" id="PS50931"/>
    </source>
</evidence>
<dbReference type="AlphaFoldDB" id="A0A7W6DSM2"/>
<dbReference type="Pfam" id="PF00126">
    <property type="entry name" value="HTH_1"/>
    <property type="match status" value="1"/>
</dbReference>
<dbReference type="EMBL" id="JACIEJ010000002">
    <property type="protein sequence ID" value="MBB3984449.1"/>
    <property type="molecule type" value="Genomic_DNA"/>
</dbReference>
<dbReference type="PANTHER" id="PTHR30579">
    <property type="entry name" value="TRANSCRIPTIONAL REGULATOR"/>
    <property type="match status" value="1"/>
</dbReference>
<name>A0A7W6DSM2_9RHOB</name>
<dbReference type="PROSITE" id="PS50931">
    <property type="entry name" value="HTH_LYSR"/>
    <property type="match status" value="1"/>
</dbReference>
<dbReference type="InterPro" id="IPR005119">
    <property type="entry name" value="LysR_subst-bd"/>
</dbReference>
<gene>
    <name evidence="6" type="ORF">GGQ68_000765</name>
</gene>
<dbReference type="GO" id="GO:0003700">
    <property type="term" value="F:DNA-binding transcription factor activity"/>
    <property type="evidence" value="ECO:0007669"/>
    <property type="project" value="InterPro"/>
</dbReference>
<evidence type="ECO:0000313" key="6">
    <source>
        <dbReference type="EMBL" id="MBB3984449.1"/>
    </source>
</evidence>
<comment type="similarity">
    <text evidence="1">Belongs to the LysR transcriptional regulatory family.</text>
</comment>
<protein>
    <submittedName>
        <fullName evidence="6">LysR family transcriptional regulator (Chromosome initiation inhibitor)</fullName>
    </submittedName>
</protein>
<dbReference type="InterPro" id="IPR017685">
    <property type="entry name" value="ArgP"/>
</dbReference>
<organism evidence="6 7">
    <name type="scientific">Sagittula marina</name>
    <dbReference type="NCBI Taxonomy" id="943940"/>
    <lineage>
        <taxon>Bacteria</taxon>
        <taxon>Pseudomonadati</taxon>
        <taxon>Pseudomonadota</taxon>
        <taxon>Alphaproteobacteria</taxon>
        <taxon>Rhodobacterales</taxon>
        <taxon>Roseobacteraceae</taxon>
        <taxon>Sagittula</taxon>
    </lineage>
</organism>
<evidence type="ECO:0000256" key="2">
    <source>
        <dbReference type="ARBA" id="ARBA00023015"/>
    </source>
</evidence>
<dbReference type="Pfam" id="PF03466">
    <property type="entry name" value="LysR_substrate"/>
    <property type="match status" value="1"/>
</dbReference>
<dbReference type="SUPFAM" id="SSF53850">
    <property type="entry name" value="Periplasmic binding protein-like II"/>
    <property type="match status" value="1"/>
</dbReference>
<dbReference type="Proteomes" id="UP000541426">
    <property type="component" value="Unassembled WGS sequence"/>
</dbReference>
<dbReference type="InterPro" id="IPR036390">
    <property type="entry name" value="WH_DNA-bd_sf"/>
</dbReference>
<keyword evidence="4" id="KW-0804">Transcription</keyword>
<dbReference type="InterPro" id="IPR036388">
    <property type="entry name" value="WH-like_DNA-bd_sf"/>
</dbReference>
<dbReference type="PANTHER" id="PTHR30579:SF2">
    <property type="entry name" value="HTH-TYPE TRANSCRIPTIONAL REGULATOR ARGP"/>
    <property type="match status" value="1"/>
</dbReference>
<dbReference type="GO" id="GO:0003677">
    <property type="term" value="F:DNA binding"/>
    <property type="evidence" value="ECO:0007669"/>
    <property type="project" value="UniProtKB-KW"/>
</dbReference>
<dbReference type="NCBIfam" id="TIGR03298">
    <property type="entry name" value="argP"/>
    <property type="match status" value="1"/>
</dbReference>
<evidence type="ECO:0000256" key="3">
    <source>
        <dbReference type="ARBA" id="ARBA00023125"/>
    </source>
</evidence>
<dbReference type="Gene3D" id="1.10.10.10">
    <property type="entry name" value="Winged helix-like DNA-binding domain superfamily/Winged helix DNA-binding domain"/>
    <property type="match status" value="1"/>
</dbReference>